<dbReference type="EMBL" id="SJZB01000054">
    <property type="protein sequence ID" value="TCJ11506.1"/>
    <property type="molecule type" value="Genomic_DNA"/>
</dbReference>
<evidence type="ECO:0000313" key="2">
    <source>
        <dbReference type="EMBL" id="TCJ11506.1"/>
    </source>
</evidence>
<reference evidence="2 3" key="1">
    <citation type="submission" date="2019-03" db="EMBL/GenBank/DDBJ databases">
        <title>Genome sequence of Thiobacillaceae bacterium LSR1, a sulfur-oxidizing bacterium isolated from freshwater sediment.</title>
        <authorList>
            <person name="Li S."/>
        </authorList>
    </citation>
    <scope>NUCLEOTIDE SEQUENCE [LARGE SCALE GENOMIC DNA]</scope>
    <source>
        <strain evidence="2 3">LSR1</strain>
    </source>
</reference>
<dbReference type="Gene3D" id="6.10.280.50">
    <property type="match status" value="1"/>
</dbReference>
<keyword evidence="1" id="KW-0175">Coiled coil</keyword>
<organism evidence="2 3">
    <name type="scientific">Parasulfuritortus cantonensis</name>
    <dbReference type="NCBI Taxonomy" id="2528202"/>
    <lineage>
        <taxon>Bacteria</taxon>
        <taxon>Pseudomonadati</taxon>
        <taxon>Pseudomonadota</taxon>
        <taxon>Betaproteobacteria</taxon>
        <taxon>Nitrosomonadales</taxon>
        <taxon>Thiobacillaceae</taxon>
        <taxon>Parasulfuritortus</taxon>
    </lineage>
</organism>
<keyword evidence="3" id="KW-1185">Reference proteome</keyword>
<evidence type="ECO:0000313" key="3">
    <source>
        <dbReference type="Proteomes" id="UP000295443"/>
    </source>
</evidence>
<dbReference type="RefSeq" id="WP_131449270.1">
    <property type="nucleotide sequence ID" value="NZ_SJZB01000054.1"/>
</dbReference>
<name>A0A4V2NUZ4_9PROT</name>
<gene>
    <name evidence="2" type="ORF">EZJ19_15690</name>
</gene>
<feature type="coiled-coil region" evidence="1">
    <location>
        <begin position="35"/>
        <end position="62"/>
    </location>
</feature>
<dbReference type="AlphaFoldDB" id="A0A4V2NUZ4"/>
<dbReference type="Pfam" id="PF04325">
    <property type="entry name" value="DUF465"/>
    <property type="match status" value="1"/>
</dbReference>
<accession>A0A4V2NUZ4</accession>
<dbReference type="InterPro" id="IPR038444">
    <property type="entry name" value="DUF465_sf"/>
</dbReference>
<comment type="caution">
    <text evidence="2">The sequence shown here is derived from an EMBL/GenBank/DDBJ whole genome shotgun (WGS) entry which is preliminary data.</text>
</comment>
<evidence type="ECO:0000256" key="1">
    <source>
        <dbReference type="SAM" id="Coils"/>
    </source>
</evidence>
<sequence>MIESHDLFNEFPEHSETIRKLTLANDDFVKMMRDYDDVDHKIQRIEQRVEAASQLYEEELKKLRLGLKDRLYKLITAAG</sequence>
<dbReference type="OrthoDB" id="5616367at2"/>
<dbReference type="Proteomes" id="UP000295443">
    <property type="component" value="Unassembled WGS sequence"/>
</dbReference>
<proteinExistence type="predicted"/>
<protein>
    <submittedName>
        <fullName evidence="2">DUF465 domain-containing protein</fullName>
    </submittedName>
</protein>
<dbReference type="InterPro" id="IPR007420">
    <property type="entry name" value="DUF465"/>
</dbReference>